<reference evidence="2 3" key="1">
    <citation type="submission" date="2021-06" db="EMBL/GenBank/DDBJ databases">
        <authorList>
            <person name="Kallberg Y."/>
            <person name="Tangrot J."/>
            <person name="Rosling A."/>
        </authorList>
    </citation>
    <scope>NUCLEOTIDE SEQUENCE [LARGE SCALE GENOMIC DNA]</scope>
    <source>
        <strain evidence="2 3">120-4 pot B 10/14</strain>
    </source>
</reference>
<evidence type="ECO:0000313" key="3">
    <source>
        <dbReference type="Proteomes" id="UP000789901"/>
    </source>
</evidence>
<protein>
    <submittedName>
        <fullName evidence="2">36123_t:CDS:1</fullName>
    </submittedName>
</protein>
<feature type="compositionally biased region" description="Basic and acidic residues" evidence="1">
    <location>
        <begin position="7"/>
        <end position="24"/>
    </location>
</feature>
<sequence>MEVEPSDSSKDTKEKITHKEKKETPIVASVSPDVKMVAEFADPLRDELADLYGNAGDKEYLLPVAAETNTSVEDMQA</sequence>
<evidence type="ECO:0000313" key="2">
    <source>
        <dbReference type="EMBL" id="CAG8770771.1"/>
    </source>
</evidence>
<proteinExistence type="predicted"/>
<feature type="non-terminal residue" evidence="2">
    <location>
        <position position="77"/>
    </location>
</feature>
<name>A0ABN7VH40_GIGMA</name>
<comment type="caution">
    <text evidence="2">The sequence shown here is derived from an EMBL/GenBank/DDBJ whole genome shotgun (WGS) entry which is preliminary data.</text>
</comment>
<dbReference type="Proteomes" id="UP000789901">
    <property type="component" value="Unassembled WGS sequence"/>
</dbReference>
<gene>
    <name evidence="2" type="ORF">GMARGA_LOCUS18496</name>
</gene>
<accession>A0ABN7VH40</accession>
<organism evidence="2 3">
    <name type="scientific">Gigaspora margarita</name>
    <dbReference type="NCBI Taxonomy" id="4874"/>
    <lineage>
        <taxon>Eukaryota</taxon>
        <taxon>Fungi</taxon>
        <taxon>Fungi incertae sedis</taxon>
        <taxon>Mucoromycota</taxon>
        <taxon>Glomeromycotina</taxon>
        <taxon>Glomeromycetes</taxon>
        <taxon>Diversisporales</taxon>
        <taxon>Gigasporaceae</taxon>
        <taxon>Gigaspora</taxon>
    </lineage>
</organism>
<feature type="region of interest" description="Disordered" evidence="1">
    <location>
        <begin position="1"/>
        <end position="25"/>
    </location>
</feature>
<keyword evidence="3" id="KW-1185">Reference proteome</keyword>
<dbReference type="EMBL" id="CAJVQB010014800">
    <property type="protein sequence ID" value="CAG8770771.1"/>
    <property type="molecule type" value="Genomic_DNA"/>
</dbReference>
<evidence type="ECO:0000256" key="1">
    <source>
        <dbReference type="SAM" id="MobiDB-lite"/>
    </source>
</evidence>